<accession>A0A0K2TKZ4</accession>
<organism evidence="1">
    <name type="scientific">Lepeophtheirus salmonis</name>
    <name type="common">Salmon louse</name>
    <name type="synonym">Caligus salmonis</name>
    <dbReference type="NCBI Taxonomy" id="72036"/>
    <lineage>
        <taxon>Eukaryota</taxon>
        <taxon>Metazoa</taxon>
        <taxon>Ecdysozoa</taxon>
        <taxon>Arthropoda</taxon>
        <taxon>Crustacea</taxon>
        <taxon>Multicrustacea</taxon>
        <taxon>Hexanauplia</taxon>
        <taxon>Copepoda</taxon>
        <taxon>Siphonostomatoida</taxon>
        <taxon>Caligidae</taxon>
        <taxon>Lepeophtheirus</taxon>
    </lineage>
</organism>
<reference evidence="1" key="1">
    <citation type="submission" date="2014-05" db="EMBL/GenBank/DDBJ databases">
        <authorList>
            <person name="Chronopoulou M."/>
        </authorList>
    </citation>
    <scope>NUCLEOTIDE SEQUENCE</scope>
    <source>
        <tissue evidence="1">Whole organism</tissue>
    </source>
</reference>
<name>A0A0K2TKZ4_LEPSM</name>
<evidence type="ECO:0000313" key="1">
    <source>
        <dbReference type="EMBL" id="CDW26470.1"/>
    </source>
</evidence>
<protein>
    <submittedName>
        <fullName evidence="1">Uncharacterized protein</fullName>
    </submittedName>
</protein>
<proteinExistence type="predicted"/>
<sequence>MLAFSLSEYPRASQYRHRRWLRGIQQ</sequence>
<dbReference type="EMBL" id="HACA01009109">
    <property type="protein sequence ID" value="CDW26470.1"/>
    <property type="molecule type" value="Transcribed_RNA"/>
</dbReference>
<dbReference type="AlphaFoldDB" id="A0A0K2TKZ4"/>